<proteinExistence type="predicted"/>
<evidence type="ECO:0000256" key="4">
    <source>
        <dbReference type="ARBA" id="ARBA00023136"/>
    </source>
</evidence>
<keyword evidence="6" id="KW-0732">Signal</keyword>
<evidence type="ECO:0000256" key="3">
    <source>
        <dbReference type="ARBA" id="ARBA00022989"/>
    </source>
</evidence>
<dbReference type="InterPro" id="IPR005496">
    <property type="entry name" value="Integral_membrane_TerC"/>
</dbReference>
<evidence type="ECO:0000313" key="7">
    <source>
        <dbReference type="EMBL" id="CAE0688286.1"/>
    </source>
</evidence>
<feature type="chain" id="PRO_5036212398" evidence="6">
    <location>
        <begin position="21"/>
        <end position="337"/>
    </location>
</feature>
<feature type="signal peptide" evidence="6">
    <location>
        <begin position="1"/>
        <end position="20"/>
    </location>
</feature>
<protein>
    <submittedName>
        <fullName evidence="7">Uncharacterized protein</fullName>
    </submittedName>
</protein>
<evidence type="ECO:0000313" key="8">
    <source>
        <dbReference type="EMBL" id="CAH0377254.1"/>
    </source>
</evidence>
<organism evidence="7">
    <name type="scientific">Pelagomonas calceolata</name>
    <dbReference type="NCBI Taxonomy" id="35677"/>
    <lineage>
        <taxon>Eukaryota</taxon>
        <taxon>Sar</taxon>
        <taxon>Stramenopiles</taxon>
        <taxon>Ochrophyta</taxon>
        <taxon>Pelagophyceae</taxon>
        <taxon>Pelagomonadales</taxon>
        <taxon>Pelagomonadaceae</taxon>
        <taxon>Pelagomonas</taxon>
    </lineage>
</organism>
<keyword evidence="3 5" id="KW-1133">Transmembrane helix</keyword>
<dbReference type="EMBL" id="CAKKNE010000005">
    <property type="protein sequence ID" value="CAH0377254.1"/>
    <property type="molecule type" value="Genomic_DNA"/>
</dbReference>
<dbReference type="GO" id="GO:0016020">
    <property type="term" value="C:membrane"/>
    <property type="evidence" value="ECO:0007669"/>
    <property type="project" value="UniProtKB-SubCell"/>
</dbReference>
<dbReference type="OrthoDB" id="417520at2759"/>
<feature type="transmembrane region" description="Helical" evidence="5">
    <location>
        <begin position="312"/>
        <end position="331"/>
    </location>
</feature>
<sequence length="337" mass="36311">MPRHRTMRLACALLLAHVAARPQQRAKPLALKPVTGRAAAKPIDNTALCVSGGTIAKASDAEMRQAVITTIGVILSACAFGVGVAVTRGKEVAMEFFAGYLVEQSLSVDNLFVFILLFEYFRVPASMQEKALRWGIIGALLMRGVMILVGVELVQRFRVVTLLFAGVLLASAAKLLTEGDHDDEEMGNNSLVRLSKAVTKSVEYYDGDKFFTKLRDGSRAATPLLLCVVCIELSDFVFAVDSIPAVLAITKDPFIVYSSNIFAIAALRSLYQVLSAAIAGLPYLRPAVALILGFVGLKMLAEYYHIHVPTSWSLGVIVATLGGGIALSLWCPPPQKK</sequence>
<evidence type="ECO:0000313" key="9">
    <source>
        <dbReference type="Proteomes" id="UP000789595"/>
    </source>
</evidence>
<accession>A0A7S4E3P9</accession>
<keyword evidence="9" id="KW-1185">Reference proteome</keyword>
<feature type="transmembrane region" description="Helical" evidence="5">
    <location>
        <begin position="66"/>
        <end position="86"/>
    </location>
</feature>
<keyword evidence="4 5" id="KW-0472">Membrane</keyword>
<evidence type="ECO:0000256" key="6">
    <source>
        <dbReference type="SAM" id="SignalP"/>
    </source>
</evidence>
<dbReference type="EMBL" id="HBIW01004568">
    <property type="protein sequence ID" value="CAE0688286.1"/>
    <property type="molecule type" value="Transcribed_RNA"/>
</dbReference>
<dbReference type="Pfam" id="PF03741">
    <property type="entry name" value="TerC"/>
    <property type="match status" value="1"/>
</dbReference>
<comment type="subcellular location">
    <subcellularLocation>
        <location evidence="1">Membrane</location>
        <topology evidence="1">Multi-pass membrane protein</topology>
    </subcellularLocation>
</comment>
<dbReference type="PANTHER" id="PTHR30238:SF0">
    <property type="entry name" value="THYLAKOID MEMBRANE PROTEIN TERC, CHLOROPLASTIC"/>
    <property type="match status" value="1"/>
</dbReference>
<feature type="transmembrane region" description="Helical" evidence="5">
    <location>
        <begin position="283"/>
        <end position="306"/>
    </location>
</feature>
<dbReference type="NCBIfam" id="TIGR03718">
    <property type="entry name" value="R_switched_Alx"/>
    <property type="match status" value="1"/>
</dbReference>
<evidence type="ECO:0000256" key="5">
    <source>
        <dbReference type="SAM" id="Phobius"/>
    </source>
</evidence>
<evidence type="ECO:0000256" key="2">
    <source>
        <dbReference type="ARBA" id="ARBA00022692"/>
    </source>
</evidence>
<dbReference type="AlphaFoldDB" id="A0A7S4E3P9"/>
<feature type="transmembrane region" description="Helical" evidence="5">
    <location>
        <begin position="131"/>
        <end position="151"/>
    </location>
</feature>
<evidence type="ECO:0000256" key="1">
    <source>
        <dbReference type="ARBA" id="ARBA00004141"/>
    </source>
</evidence>
<feature type="transmembrane region" description="Helical" evidence="5">
    <location>
        <begin position="157"/>
        <end position="176"/>
    </location>
</feature>
<reference evidence="8" key="2">
    <citation type="submission" date="2021-11" db="EMBL/GenBank/DDBJ databases">
        <authorList>
            <consortium name="Genoscope - CEA"/>
            <person name="William W."/>
        </authorList>
    </citation>
    <scope>NUCLEOTIDE SEQUENCE</scope>
</reference>
<name>A0A7S4E3P9_9STRA</name>
<dbReference type="PANTHER" id="PTHR30238">
    <property type="entry name" value="MEMBRANE BOUND PREDICTED REDOX MODULATOR"/>
    <property type="match status" value="1"/>
</dbReference>
<reference evidence="7" key="1">
    <citation type="submission" date="2021-01" db="EMBL/GenBank/DDBJ databases">
        <authorList>
            <person name="Corre E."/>
            <person name="Pelletier E."/>
            <person name="Niang G."/>
            <person name="Scheremetjew M."/>
            <person name="Finn R."/>
            <person name="Kale V."/>
            <person name="Holt S."/>
            <person name="Cochrane G."/>
            <person name="Meng A."/>
            <person name="Brown T."/>
            <person name="Cohen L."/>
        </authorList>
    </citation>
    <scope>NUCLEOTIDE SEQUENCE</scope>
    <source>
        <strain evidence="7">CCMP1756</strain>
    </source>
</reference>
<keyword evidence="2 5" id="KW-0812">Transmembrane</keyword>
<dbReference type="Proteomes" id="UP000789595">
    <property type="component" value="Unassembled WGS sequence"/>
</dbReference>
<gene>
    <name evidence="7" type="ORF">PCAL00307_LOCUS3720</name>
    <name evidence="8" type="ORF">PECAL_5P18160</name>
</gene>
<dbReference type="InterPro" id="IPR022369">
    <property type="entry name" value="Integral_membrane_TerC_rswitch"/>
</dbReference>